<evidence type="ECO:0000313" key="2">
    <source>
        <dbReference type="Proteomes" id="UP000214603"/>
    </source>
</evidence>
<gene>
    <name evidence="1" type="ORF">CEY11_19000</name>
</gene>
<dbReference type="EMBL" id="NJIH01000011">
    <property type="protein sequence ID" value="OWT56122.1"/>
    <property type="molecule type" value="Genomic_DNA"/>
</dbReference>
<organism evidence="1 2">
    <name type="scientific">Candidimonas nitroreducens</name>
    <dbReference type="NCBI Taxonomy" id="683354"/>
    <lineage>
        <taxon>Bacteria</taxon>
        <taxon>Pseudomonadati</taxon>
        <taxon>Pseudomonadota</taxon>
        <taxon>Betaproteobacteria</taxon>
        <taxon>Burkholderiales</taxon>
        <taxon>Alcaligenaceae</taxon>
        <taxon>Candidimonas</taxon>
    </lineage>
</organism>
<dbReference type="InterPro" id="IPR009078">
    <property type="entry name" value="Ferritin-like_SF"/>
</dbReference>
<dbReference type="AlphaFoldDB" id="A0A225M607"/>
<evidence type="ECO:0008006" key="3">
    <source>
        <dbReference type="Google" id="ProtNLM"/>
    </source>
</evidence>
<comment type="caution">
    <text evidence="1">The sequence shown here is derived from an EMBL/GenBank/DDBJ whole genome shotgun (WGS) entry which is preliminary data.</text>
</comment>
<protein>
    <recommendedName>
        <fullName evidence="3">Ferritin-like domain-containing protein</fullName>
    </recommendedName>
</protein>
<proteinExistence type="predicted"/>
<name>A0A225M607_9BURK</name>
<dbReference type="SUPFAM" id="SSF47240">
    <property type="entry name" value="Ferritin-like"/>
    <property type="match status" value="1"/>
</dbReference>
<sequence>MALAHSTRIPVEHRFPLHLRRSITSIRDLYEAGKQQRWNPDTDIAWSRFDPAAYDAAALQAARLTWSRRAWVEYAGLAETPAILIRFCLEAGRESDPKYFLTVRNTEEAWQIESCHRYAGVLGGYVDQPSSVREKTLFNQYRHRHALDAEESADAFFVVHSAVEDSLELELCRAYLDDARDPVARQILEKSTQAKERHAAFGWLYATERAARWSAPERAQVSAQVLAYLRDIELAGYHCAWLGDPASAEARAAQATSEAGLGAASQERERDLLCDYVAAVRARLGELGVDLPELSHPALGRL</sequence>
<evidence type="ECO:0000313" key="1">
    <source>
        <dbReference type="EMBL" id="OWT56122.1"/>
    </source>
</evidence>
<reference evidence="2" key="1">
    <citation type="submission" date="2017-06" db="EMBL/GenBank/DDBJ databases">
        <title>Herbaspirillum phytohormonus sp. nov., isolated from the root nodule of Robinia pseudoacacia in lead-zinc mine.</title>
        <authorList>
            <person name="Fan M."/>
            <person name="Lin Y."/>
        </authorList>
    </citation>
    <scope>NUCLEOTIDE SEQUENCE [LARGE SCALE GENOMIC DNA]</scope>
    <source>
        <strain evidence="2">SC-089</strain>
    </source>
</reference>
<dbReference type="Proteomes" id="UP000214603">
    <property type="component" value="Unassembled WGS sequence"/>
</dbReference>
<keyword evidence="2" id="KW-1185">Reference proteome</keyword>
<accession>A0A225M607</accession>